<dbReference type="PANTHER" id="PTHR46390:SF1">
    <property type="entry name" value="MANNOSE-1-PHOSPHATE GUANYLYLTRANSFERASE"/>
    <property type="match status" value="1"/>
</dbReference>
<dbReference type="SUPFAM" id="SSF53448">
    <property type="entry name" value="Nucleotide-diphospho-sugar transferases"/>
    <property type="match status" value="1"/>
</dbReference>
<gene>
    <name evidence="3" type="ORF">ACFSUF_16740</name>
</gene>
<protein>
    <submittedName>
        <fullName evidence="3">Sugar phosphate nucleotidyltransferase</fullName>
    </submittedName>
</protein>
<dbReference type="RefSeq" id="WP_377604515.1">
    <property type="nucleotide sequence ID" value="NZ_JBHUME010000010.1"/>
</dbReference>
<evidence type="ECO:0000313" key="3">
    <source>
        <dbReference type="EMBL" id="MFD2614055.1"/>
    </source>
</evidence>
<dbReference type="CDD" id="cd02213">
    <property type="entry name" value="cupin_PMI_typeII_C"/>
    <property type="match status" value="1"/>
</dbReference>
<dbReference type="SUPFAM" id="SSF51182">
    <property type="entry name" value="RmlC-like cupins"/>
    <property type="match status" value="1"/>
</dbReference>
<dbReference type="PANTHER" id="PTHR46390">
    <property type="entry name" value="MANNOSE-1-PHOSPHATE GUANYLYLTRANSFERASE"/>
    <property type="match status" value="1"/>
</dbReference>
<feature type="domain" description="Mannose-6-phosphate isomerase type II C-terminal" evidence="2">
    <location>
        <begin position="346"/>
        <end position="439"/>
    </location>
</feature>
<name>A0ABW5PFH5_9BACL</name>
<accession>A0ABW5PFH5</accession>
<dbReference type="InterPro" id="IPR005835">
    <property type="entry name" value="NTP_transferase_dom"/>
</dbReference>
<evidence type="ECO:0000259" key="1">
    <source>
        <dbReference type="Pfam" id="PF00483"/>
    </source>
</evidence>
<organism evidence="3 4">
    <name type="scientific">Paenibacillus gansuensis</name>
    <dbReference type="NCBI Taxonomy" id="306542"/>
    <lineage>
        <taxon>Bacteria</taxon>
        <taxon>Bacillati</taxon>
        <taxon>Bacillota</taxon>
        <taxon>Bacilli</taxon>
        <taxon>Bacillales</taxon>
        <taxon>Paenibacillaceae</taxon>
        <taxon>Paenibacillus</taxon>
    </lineage>
</organism>
<dbReference type="EMBL" id="JBHUME010000010">
    <property type="protein sequence ID" value="MFD2614055.1"/>
    <property type="molecule type" value="Genomic_DNA"/>
</dbReference>
<keyword evidence="4" id="KW-1185">Reference proteome</keyword>
<dbReference type="InterPro" id="IPR029044">
    <property type="entry name" value="Nucleotide-diphossugar_trans"/>
</dbReference>
<dbReference type="InterPro" id="IPR051161">
    <property type="entry name" value="Mannose-6P_isomerase_type2"/>
</dbReference>
<sequence length="452" mass="51008">MKVILLSGGSGKRLWPLSNDSRSKQFLKMLRTKDGSLESMVQRVWGQLERSGLSEHSYIAANKSQLDILQNQLPKNLRYIVEPEIRDTFPAIALSATFVLSELGAALEETVVILPVDPYVEDDFFEKLKTLDAVLQQSNADLALIGVKPTFPSEKYGYIIPAGNENAAYSNVLSFSEKPNQAKANELISNGALWNCGVFAFKLRYLIQELNKRGIATNYRDLSEQYKSMQKISFDYEIVEKTQSIVVQKYEGYWKDLGTWNTLTEEMDADLIGKGIVYESVNTHVINELDVPVAVMGLQDVVVAVSPDGILVSDKETSPKIKDALNGYLQRPMYEEKRWGYYKILDYRTLDTGEEVIVKRTFIKAGCNLSTHKHVRRNEEWTVISGEGEFYLNDQVFPLLTGTHLKVTANHIHSARAITDLEIIEIQRGFDINEGDIIRESLNWPVNVVVGG</sequence>
<proteinExistence type="predicted"/>
<dbReference type="Pfam" id="PF01050">
    <property type="entry name" value="MannoseP_isomer"/>
    <property type="match status" value="1"/>
</dbReference>
<dbReference type="Pfam" id="PF00483">
    <property type="entry name" value="NTP_transferase"/>
    <property type="match status" value="1"/>
</dbReference>
<dbReference type="InterPro" id="IPR001538">
    <property type="entry name" value="Man6P_isomerase-2_C"/>
</dbReference>
<evidence type="ECO:0000259" key="2">
    <source>
        <dbReference type="Pfam" id="PF01050"/>
    </source>
</evidence>
<evidence type="ECO:0000313" key="4">
    <source>
        <dbReference type="Proteomes" id="UP001597541"/>
    </source>
</evidence>
<dbReference type="Gene3D" id="2.60.120.10">
    <property type="entry name" value="Jelly Rolls"/>
    <property type="match status" value="1"/>
</dbReference>
<dbReference type="Proteomes" id="UP001597541">
    <property type="component" value="Unassembled WGS sequence"/>
</dbReference>
<dbReference type="Gene3D" id="3.90.550.10">
    <property type="entry name" value="Spore Coat Polysaccharide Biosynthesis Protein SpsA, Chain A"/>
    <property type="match status" value="1"/>
</dbReference>
<comment type="caution">
    <text evidence="3">The sequence shown here is derived from an EMBL/GenBank/DDBJ whole genome shotgun (WGS) entry which is preliminary data.</text>
</comment>
<dbReference type="InterPro" id="IPR011051">
    <property type="entry name" value="RmlC_Cupin_sf"/>
</dbReference>
<feature type="domain" description="Nucleotidyl transferase" evidence="1">
    <location>
        <begin position="2"/>
        <end position="269"/>
    </location>
</feature>
<reference evidence="4" key="1">
    <citation type="journal article" date="2019" name="Int. J. Syst. Evol. Microbiol.">
        <title>The Global Catalogue of Microorganisms (GCM) 10K type strain sequencing project: providing services to taxonomists for standard genome sequencing and annotation.</title>
        <authorList>
            <consortium name="The Broad Institute Genomics Platform"/>
            <consortium name="The Broad Institute Genome Sequencing Center for Infectious Disease"/>
            <person name="Wu L."/>
            <person name="Ma J."/>
        </authorList>
    </citation>
    <scope>NUCLEOTIDE SEQUENCE [LARGE SCALE GENOMIC DNA]</scope>
    <source>
        <strain evidence="4">KCTC 3950</strain>
    </source>
</reference>
<dbReference type="InterPro" id="IPR014710">
    <property type="entry name" value="RmlC-like_jellyroll"/>
</dbReference>